<dbReference type="SUPFAM" id="SSF111331">
    <property type="entry name" value="NAD kinase/diacylglycerol kinase-like"/>
    <property type="match status" value="1"/>
</dbReference>
<feature type="domain" description="DAGKc" evidence="1">
    <location>
        <begin position="39"/>
        <end position="120"/>
    </location>
</feature>
<dbReference type="InterPro" id="IPR016064">
    <property type="entry name" value="NAD/diacylglycerol_kinase_sf"/>
</dbReference>
<dbReference type="Gene3D" id="3.40.50.10330">
    <property type="entry name" value="Probable inorganic polyphosphate/atp-NAD kinase, domain 1"/>
    <property type="match status" value="1"/>
</dbReference>
<dbReference type="InterPro" id="IPR001206">
    <property type="entry name" value="Diacylglycerol_kinase_cat_dom"/>
</dbReference>
<comment type="caution">
    <text evidence="2">The sequence shown here is derived from an EMBL/GenBank/DDBJ whole genome shotgun (WGS) entry which is preliminary data.</text>
</comment>
<dbReference type="Proteomes" id="UP001277761">
    <property type="component" value="Unassembled WGS sequence"/>
</dbReference>
<dbReference type="EMBL" id="JAXAVX010000007">
    <property type="protein sequence ID" value="MDX8152648.1"/>
    <property type="molecule type" value="Genomic_DNA"/>
</dbReference>
<dbReference type="InterPro" id="IPR045540">
    <property type="entry name" value="YegS/DAGK_C"/>
</dbReference>
<dbReference type="InterPro" id="IPR017438">
    <property type="entry name" value="ATP-NAD_kinase_N"/>
</dbReference>
<proteinExistence type="predicted"/>
<reference evidence="2 3" key="1">
    <citation type="submission" date="2023-11" db="EMBL/GenBank/DDBJ databases">
        <authorList>
            <person name="Xu M."/>
            <person name="Jiang T."/>
        </authorList>
    </citation>
    <scope>NUCLEOTIDE SEQUENCE [LARGE SCALE GENOMIC DNA]</scope>
    <source>
        <strain evidence="2 3">SD</strain>
    </source>
</reference>
<protein>
    <submittedName>
        <fullName evidence="2">Diacylglycerol kinase family protein</fullName>
    </submittedName>
</protein>
<dbReference type="PROSITE" id="PS50146">
    <property type="entry name" value="DAGK"/>
    <property type="match status" value="1"/>
</dbReference>
<evidence type="ECO:0000313" key="2">
    <source>
        <dbReference type="EMBL" id="MDX8152648.1"/>
    </source>
</evidence>
<dbReference type="SMART" id="SM00046">
    <property type="entry name" value="DAGKc"/>
    <property type="match status" value="1"/>
</dbReference>
<gene>
    <name evidence="2" type="ORF">SK069_13665</name>
</gene>
<dbReference type="GO" id="GO:0016301">
    <property type="term" value="F:kinase activity"/>
    <property type="evidence" value="ECO:0007669"/>
    <property type="project" value="UniProtKB-KW"/>
</dbReference>
<accession>A0ABU4VLJ1</accession>
<dbReference type="Pfam" id="PF00781">
    <property type="entry name" value="DAGK_cat"/>
    <property type="match status" value="1"/>
</dbReference>
<evidence type="ECO:0000259" key="1">
    <source>
        <dbReference type="PROSITE" id="PS50146"/>
    </source>
</evidence>
<evidence type="ECO:0000313" key="3">
    <source>
        <dbReference type="Proteomes" id="UP001277761"/>
    </source>
</evidence>
<dbReference type="Gene3D" id="2.60.200.40">
    <property type="match status" value="1"/>
</dbReference>
<organism evidence="2 3">
    <name type="scientific">Patulibacter brassicae</name>
    <dbReference type="NCBI Taxonomy" id="1705717"/>
    <lineage>
        <taxon>Bacteria</taxon>
        <taxon>Bacillati</taxon>
        <taxon>Actinomycetota</taxon>
        <taxon>Thermoleophilia</taxon>
        <taxon>Solirubrobacterales</taxon>
        <taxon>Patulibacteraceae</taxon>
        <taxon>Patulibacter</taxon>
    </lineage>
</organism>
<sequence>MQLALVVNPRSGAGRNADEIVALLEGDGRSVATFELDDVDAAAASGADRLVIAGGDGSIGCAFEAAARHGVPLAVLPAGTANDFARAMGIPPSIEQAAPTAVDPDAEERAVWGGLIDGRPFVNVASIGLGVYAAEQAAPMKSLLGPVAYGVGAAVAAFRGRYARARVLVDGEEVFDGDAWQVLIGASGSFGGVAQLPLSDPDTPELEAFVLPSGPRASLLRRAWGMRHGGSRGGVQVSQGREIVVDLDPDRQWNVDGEVLDLGDVTVRPLGPARVLVPPGAQGDAR</sequence>
<keyword evidence="2" id="KW-0808">Transferase</keyword>
<dbReference type="Pfam" id="PF19279">
    <property type="entry name" value="YegS_C"/>
    <property type="match status" value="1"/>
</dbReference>
<name>A0ABU4VLJ1_9ACTN</name>
<keyword evidence="3" id="KW-1185">Reference proteome</keyword>
<keyword evidence="2" id="KW-0418">Kinase</keyword>